<evidence type="ECO:0000256" key="2">
    <source>
        <dbReference type="ARBA" id="ARBA00008807"/>
    </source>
</evidence>
<feature type="transmembrane region" description="Helical" evidence="8">
    <location>
        <begin position="445"/>
        <end position="463"/>
    </location>
</feature>
<dbReference type="AlphaFoldDB" id="W9XXR7"/>
<comment type="subcellular location">
    <subcellularLocation>
        <location evidence="1">Membrane</location>
        <topology evidence="1">Multi-pass membrane protein</topology>
    </subcellularLocation>
</comment>
<name>W9XXR7_9EURO</name>
<dbReference type="GO" id="GO:0035673">
    <property type="term" value="F:oligopeptide transmembrane transporter activity"/>
    <property type="evidence" value="ECO:0007669"/>
    <property type="project" value="InterPro"/>
</dbReference>
<keyword evidence="3" id="KW-0813">Transport</keyword>
<evidence type="ECO:0000256" key="6">
    <source>
        <dbReference type="ARBA" id="ARBA00023136"/>
    </source>
</evidence>
<dbReference type="NCBIfam" id="TIGR00728">
    <property type="entry name" value="OPT_sfam"/>
    <property type="match status" value="1"/>
</dbReference>
<dbReference type="PANTHER" id="PTHR31645:SF0">
    <property type="entry name" value="OLIGOPEPTIDE TRANSPORTER YGL114W-RELATED"/>
    <property type="match status" value="1"/>
</dbReference>
<evidence type="ECO:0000256" key="5">
    <source>
        <dbReference type="ARBA" id="ARBA00022989"/>
    </source>
</evidence>
<comment type="caution">
    <text evidence="9">The sequence shown here is derived from an EMBL/GenBank/DDBJ whole genome shotgun (WGS) entry which is preliminary data.</text>
</comment>
<dbReference type="GeneID" id="19169808"/>
<evidence type="ECO:0000313" key="10">
    <source>
        <dbReference type="Proteomes" id="UP000019478"/>
    </source>
</evidence>
<dbReference type="Proteomes" id="UP000019478">
    <property type="component" value="Unassembled WGS sequence"/>
</dbReference>
<evidence type="ECO:0000313" key="9">
    <source>
        <dbReference type="EMBL" id="EXJ85023.1"/>
    </source>
</evidence>
<reference evidence="9 10" key="1">
    <citation type="submission" date="2013-03" db="EMBL/GenBank/DDBJ databases">
        <title>The Genome Sequence of Capronia epimyces CBS 606.96.</title>
        <authorList>
            <consortium name="The Broad Institute Genomics Platform"/>
            <person name="Cuomo C."/>
            <person name="de Hoog S."/>
            <person name="Gorbushina A."/>
            <person name="Walker B."/>
            <person name="Young S.K."/>
            <person name="Zeng Q."/>
            <person name="Gargeya S."/>
            <person name="Fitzgerald M."/>
            <person name="Haas B."/>
            <person name="Abouelleil A."/>
            <person name="Allen A.W."/>
            <person name="Alvarado L."/>
            <person name="Arachchi H.M."/>
            <person name="Berlin A.M."/>
            <person name="Chapman S.B."/>
            <person name="Gainer-Dewar J."/>
            <person name="Goldberg J."/>
            <person name="Griggs A."/>
            <person name="Gujja S."/>
            <person name="Hansen M."/>
            <person name="Howarth C."/>
            <person name="Imamovic A."/>
            <person name="Ireland A."/>
            <person name="Larimer J."/>
            <person name="McCowan C."/>
            <person name="Murphy C."/>
            <person name="Pearson M."/>
            <person name="Poon T.W."/>
            <person name="Priest M."/>
            <person name="Roberts A."/>
            <person name="Saif S."/>
            <person name="Shea T."/>
            <person name="Sisk P."/>
            <person name="Sykes S."/>
            <person name="Wortman J."/>
            <person name="Nusbaum C."/>
            <person name="Birren B."/>
        </authorList>
    </citation>
    <scope>NUCLEOTIDE SEQUENCE [LARGE SCALE GENOMIC DNA]</scope>
    <source>
        <strain evidence="9 10">CBS 606.96</strain>
    </source>
</reference>
<comment type="similarity">
    <text evidence="2">Belongs to the oligopeptide OPT transporter family.</text>
</comment>
<dbReference type="RefSeq" id="XP_007734008.1">
    <property type="nucleotide sequence ID" value="XM_007735818.1"/>
</dbReference>
<feature type="transmembrane region" description="Helical" evidence="8">
    <location>
        <begin position="663"/>
        <end position="683"/>
    </location>
</feature>
<dbReference type="InterPro" id="IPR045035">
    <property type="entry name" value="YSL-like"/>
</dbReference>
<dbReference type="Pfam" id="PF03169">
    <property type="entry name" value="OPT"/>
    <property type="match status" value="1"/>
</dbReference>
<dbReference type="EMBL" id="AMGY01000004">
    <property type="protein sequence ID" value="EXJ85023.1"/>
    <property type="molecule type" value="Genomic_DNA"/>
</dbReference>
<feature type="transmembrane region" description="Helical" evidence="8">
    <location>
        <begin position="109"/>
        <end position="133"/>
    </location>
</feature>
<feature type="transmembrane region" description="Helical" evidence="8">
    <location>
        <begin position="593"/>
        <end position="612"/>
    </location>
</feature>
<dbReference type="STRING" id="1182542.W9XXR7"/>
<dbReference type="GO" id="GO:0000329">
    <property type="term" value="C:fungal-type vacuole membrane"/>
    <property type="evidence" value="ECO:0007669"/>
    <property type="project" value="TreeGrafter"/>
</dbReference>
<keyword evidence="6 8" id="KW-0472">Membrane</keyword>
<dbReference type="eggNOG" id="ENOG502QQ2H">
    <property type="taxonomic scope" value="Eukaryota"/>
</dbReference>
<dbReference type="InterPro" id="IPR004813">
    <property type="entry name" value="OPT"/>
</dbReference>
<feature type="transmembrane region" description="Helical" evidence="8">
    <location>
        <begin position="153"/>
        <end position="171"/>
    </location>
</feature>
<evidence type="ECO:0000256" key="3">
    <source>
        <dbReference type="ARBA" id="ARBA00022448"/>
    </source>
</evidence>
<feature type="region of interest" description="Disordered" evidence="7">
    <location>
        <begin position="1"/>
        <end position="32"/>
    </location>
</feature>
<evidence type="ECO:0008006" key="11">
    <source>
        <dbReference type="Google" id="ProtNLM"/>
    </source>
</evidence>
<proteinExistence type="inferred from homology"/>
<feature type="transmembrane region" description="Helical" evidence="8">
    <location>
        <begin position="346"/>
        <end position="368"/>
    </location>
</feature>
<feature type="transmembrane region" description="Helical" evidence="8">
    <location>
        <begin position="76"/>
        <end position="97"/>
    </location>
</feature>
<keyword evidence="4 8" id="KW-0812">Transmembrane</keyword>
<keyword evidence="10" id="KW-1185">Reference proteome</keyword>
<gene>
    <name evidence="9" type="ORF">A1O3_05698</name>
</gene>
<feature type="transmembrane region" description="Helical" evidence="8">
    <location>
        <begin position="306"/>
        <end position="326"/>
    </location>
</feature>
<dbReference type="PANTHER" id="PTHR31645">
    <property type="entry name" value="OLIGOPEPTIDE TRANSPORTER YGL114W-RELATED"/>
    <property type="match status" value="1"/>
</dbReference>
<keyword evidence="5 8" id="KW-1133">Transmembrane helix</keyword>
<dbReference type="OrthoDB" id="627262at2759"/>
<evidence type="ECO:0000256" key="4">
    <source>
        <dbReference type="ARBA" id="ARBA00022692"/>
    </source>
</evidence>
<dbReference type="HOGENOM" id="CLU_010539_2_0_1"/>
<feature type="transmembrane region" description="Helical" evidence="8">
    <location>
        <begin position="249"/>
        <end position="269"/>
    </location>
</feature>
<feature type="transmembrane region" description="Helical" evidence="8">
    <location>
        <begin position="418"/>
        <end position="439"/>
    </location>
</feature>
<evidence type="ECO:0000256" key="8">
    <source>
        <dbReference type="SAM" id="Phobius"/>
    </source>
</evidence>
<organism evidence="9 10">
    <name type="scientific">Capronia epimyces CBS 606.96</name>
    <dbReference type="NCBI Taxonomy" id="1182542"/>
    <lineage>
        <taxon>Eukaryota</taxon>
        <taxon>Fungi</taxon>
        <taxon>Dikarya</taxon>
        <taxon>Ascomycota</taxon>
        <taxon>Pezizomycotina</taxon>
        <taxon>Eurotiomycetes</taxon>
        <taxon>Chaetothyriomycetidae</taxon>
        <taxon>Chaetothyriales</taxon>
        <taxon>Herpotrichiellaceae</taxon>
        <taxon>Capronia</taxon>
    </lineage>
</organism>
<feature type="transmembrane region" description="Helical" evidence="8">
    <location>
        <begin position="535"/>
        <end position="553"/>
    </location>
</feature>
<evidence type="ECO:0000256" key="1">
    <source>
        <dbReference type="ARBA" id="ARBA00004141"/>
    </source>
</evidence>
<sequence>MAQPEPDPDTNTTASEDGDEATPLIDAEDSAGMPRSTGWSLILPCEGFAWRSVALGTAIGVLVCLTNIHFGLQTGYINIMSMPSALIGYGAFQVLKTRLDFPFSPAENVLIQTVASAVGAIPATAGLVGVIPALEFLTSPADGGPAKTSLGRLFVWSLGTAVFGLTFAALLRTRIILKERLRFPTGTATALMVNVLHEKDKIKPLAYSELPTEESAERANGHDEAQDRLLSDEDAMEVQEPAKYSHMGLSNIFLAMSISGLYTIVTYFLPILRNIPLFGSGAARKWLWSFNLSCGYFGQGVITGPLVLLNMLAGAVVGWAMLSPLAKAKGWAPGPVGDWDTGSRGWTIWVCLAAMLADALVDLVWFVAQMILSVRHHQSHLTRLRPDHLPDQQAQAGFRVRSAGGKTKPEFEFEFGRLWLASAMTLSIAICVAATAMTFGRFMPAAVTLFATVISLPLCVMGVKAVGATDHNPASGIAKICQLIVGRLVPQARPHAKLINLVAGGIAEAGAVQSGFMMQNFKTGHLSGSSPDTQFFGQVIGSVAGAIVASGLYKLYTSVYSVPGDIFQVPSAYVWHASAALAVGEGLPSHAPVFAGVTAAIFACFAVLRIVYGQSKWRPFIPMGIPFSVGMYNVPSFTLARALGGVAQWYWTSRLKKSGTPLMVFASGLILGEGLASIVNLGLEAFRAPHL</sequence>
<protein>
    <recommendedName>
        <fullName evidence="11">Oligopeptide transporter</fullName>
    </recommendedName>
</protein>
<evidence type="ECO:0000256" key="7">
    <source>
        <dbReference type="SAM" id="MobiDB-lite"/>
    </source>
</evidence>
<accession>W9XXR7</accession>
<feature type="transmembrane region" description="Helical" evidence="8">
    <location>
        <begin position="48"/>
        <end position="70"/>
    </location>
</feature>